<dbReference type="Proteomes" id="UP001642484">
    <property type="component" value="Unassembled WGS sequence"/>
</dbReference>
<proteinExistence type="predicted"/>
<reference evidence="1 2" key="1">
    <citation type="submission" date="2024-02" db="EMBL/GenBank/DDBJ databases">
        <authorList>
            <person name="Chen Y."/>
            <person name="Shah S."/>
            <person name="Dougan E. K."/>
            <person name="Thang M."/>
            <person name="Chan C."/>
        </authorList>
    </citation>
    <scope>NUCLEOTIDE SEQUENCE [LARGE SCALE GENOMIC DNA]</scope>
</reference>
<feature type="non-terminal residue" evidence="1">
    <location>
        <position position="113"/>
    </location>
</feature>
<evidence type="ECO:0000313" key="1">
    <source>
        <dbReference type="EMBL" id="CAK9077819.1"/>
    </source>
</evidence>
<feature type="non-terminal residue" evidence="1">
    <location>
        <position position="1"/>
    </location>
</feature>
<dbReference type="EMBL" id="CAXAMN010023470">
    <property type="protein sequence ID" value="CAK9077819.1"/>
    <property type="molecule type" value="Genomic_DNA"/>
</dbReference>
<comment type="caution">
    <text evidence="1">The sequence shown here is derived from an EMBL/GenBank/DDBJ whole genome shotgun (WGS) entry which is preliminary data.</text>
</comment>
<dbReference type="Gene3D" id="3.50.30.30">
    <property type="match status" value="1"/>
</dbReference>
<keyword evidence="2" id="KW-1185">Reference proteome</keyword>
<name>A0ABP0PPL1_9DINO</name>
<gene>
    <name evidence="1" type="ORF">CCMP2556_LOCUS38342</name>
</gene>
<sequence>DSDLTSDSLANIIVADDGYGDGIHIPSVLISKEDGRKLLAAVRQPQVQVVVELAWDLPTDHVVTMDMWMSSASIESNKFLKATEAVSNLFRALLAKDLGKSGVLPKQHSPFDC</sequence>
<organism evidence="1 2">
    <name type="scientific">Durusdinium trenchii</name>
    <dbReference type="NCBI Taxonomy" id="1381693"/>
    <lineage>
        <taxon>Eukaryota</taxon>
        <taxon>Sar</taxon>
        <taxon>Alveolata</taxon>
        <taxon>Dinophyceae</taxon>
        <taxon>Suessiales</taxon>
        <taxon>Symbiodiniaceae</taxon>
        <taxon>Durusdinium</taxon>
    </lineage>
</organism>
<evidence type="ECO:0000313" key="2">
    <source>
        <dbReference type="Proteomes" id="UP001642484"/>
    </source>
</evidence>
<protein>
    <submittedName>
        <fullName evidence="1">Uncharacterized protein</fullName>
    </submittedName>
</protein>
<accession>A0ABP0PPL1</accession>